<dbReference type="EMBL" id="BHZE01000001">
    <property type="protein sequence ID" value="GCD76684.1"/>
    <property type="molecule type" value="Genomic_DNA"/>
</dbReference>
<dbReference type="OrthoDB" id="1491557at2"/>
<feature type="signal peptide" evidence="1">
    <location>
        <begin position="1"/>
        <end position="20"/>
    </location>
</feature>
<feature type="chain" id="PRO_5019444167" evidence="1">
    <location>
        <begin position="21"/>
        <end position="211"/>
    </location>
</feature>
<keyword evidence="3" id="KW-1185">Reference proteome</keyword>
<evidence type="ECO:0000256" key="1">
    <source>
        <dbReference type="SAM" id="SignalP"/>
    </source>
</evidence>
<protein>
    <submittedName>
        <fullName evidence="2">Membrane protein</fullName>
    </submittedName>
</protein>
<dbReference type="CDD" id="cd16325">
    <property type="entry name" value="LolA"/>
    <property type="match status" value="1"/>
</dbReference>
<name>A0A401XI84_9FLAO</name>
<keyword evidence="1" id="KW-0732">Signal</keyword>
<sequence length="211" mass="24321">MHRLFIYLFIFNLLSFYSNAQTTHKEAKALLNKAADKLQNGKPYVIDFEYLFENQKVNPPVQQSEKGQIMLKGNNYKLTFMGMEQIFDGKKLYNILLDDKEIQVMQPEENDVVSPSAILNQYREGHTYYLGGKKKINNITHEVIVIKPKATADVDYIEVTINPKNHQIHSLMQRSRDGAATTFKILKIAENAAGVDISFQKDRYKGFKIIQ</sequence>
<dbReference type="InterPro" id="IPR004564">
    <property type="entry name" value="OM_lipoprot_carrier_LolA-like"/>
</dbReference>
<gene>
    <name evidence="2" type="primary">lolA</name>
    <name evidence="2" type="ORF">JCM31826_01660</name>
</gene>
<accession>A0A401XI84</accession>
<evidence type="ECO:0000313" key="2">
    <source>
        <dbReference type="EMBL" id="GCD76684.1"/>
    </source>
</evidence>
<dbReference type="Gene3D" id="2.50.20.10">
    <property type="entry name" value="Lipoprotein localisation LolA/LolB/LppX"/>
    <property type="match status" value="1"/>
</dbReference>
<dbReference type="RefSeq" id="WP_124396758.1">
    <property type="nucleotide sequence ID" value="NZ_BHZE01000001.1"/>
</dbReference>
<proteinExistence type="predicted"/>
<evidence type="ECO:0000313" key="3">
    <source>
        <dbReference type="Proteomes" id="UP000286715"/>
    </source>
</evidence>
<dbReference type="AlphaFoldDB" id="A0A401XI84"/>
<reference evidence="2 3" key="1">
    <citation type="submission" date="2018-11" db="EMBL/GenBank/DDBJ databases">
        <title>Schleiferia aggregans sp. nov., a moderately thermophilic heterotrophic bacterium isolated from microbial mats at a terrestrial hot spring.</title>
        <authorList>
            <person name="Iino T."/>
            <person name="Ohkuma M."/>
            <person name="Haruta S."/>
        </authorList>
    </citation>
    <scope>NUCLEOTIDE SEQUENCE [LARGE SCALE GENOMIC DNA]</scope>
    <source>
        <strain evidence="2 3">LA</strain>
    </source>
</reference>
<comment type="caution">
    <text evidence="2">The sequence shown here is derived from an EMBL/GenBank/DDBJ whole genome shotgun (WGS) entry which is preliminary data.</text>
</comment>
<dbReference type="Proteomes" id="UP000286715">
    <property type="component" value="Unassembled WGS sequence"/>
</dbReference>
<organism evidence="2 3">
    <name type="scientific">Thermaurantimonas aggregans</name>
    <dbReference type="NCBI Taxonomy" id="2173829"/>
    <lineage>
        <taxon>Bacteria</taxon>
        <taxon>Pseudomonadati</taxon>
        <taxon>Bacteroidota</taxon>
        <taxon>Flavobacteriia</taxon>
        <taxon>Flavobacteriales</taxon>
        <taxon>Schleiferiaceae</taxon>
        <taxon>Thermaurantimonas</taxon>
    </lineage>
</organism>